<evidence type="ECO:0000313" key="3">
    <source>
        <dbReference type="Proteomes" id="UP000008068"/>
    </source>
</evidence>
<dbReference type="AlphaFoldDB" id="G0M882"/>
<gene>
    <name evidence="2" type="ORF">CAEBREN_07660</name>
</gene>
<dbReference type="FunCoup" id="G0M882">
    <property type="interactions" value="1632"/>
</dbReference>
<reference evidence="3" key="1">
    <citation type="submission" date="2011-07" db="EMBL/GenBank/DDBJ databases">
        <authorList>
            <consortium name="Caenorhabditis brenneri Sequencing and Analysis Consortium"/>
            <person name="Wilson R.K."/>
        </authorList>
    </citation>
    <scope>NUCLEOTIDE SEQUENCE [LARGE SCALE GENOMIC DNA]</scope>
    <source>
        <strain evidence="3">PB2801</strain>
    </source>
</reference>
<dbReference type="eggNOG" id="ENOG502RT58">
    <property type="taxonomic scope" value="Eukaryota"/>
</dbReference>
<dbReference type="Proteomes" id="UP000008068">
    <property type="component" value="Unassembled WGS sequence"/>
</dbReference>
<feature type="compositionally biased region" description="Basic and acidic residues" evidence="1">
    <location>
        <begin position="39"/>
        <end position="55"/>
    </location>
</feature>
<dbReference type="InParanoid" id="G0M882"/>
<feature type="compositionally biased region" description="Basic residues" evidence="1">
    <location>
        <begin position="1"/>
        <end position="11"/>
    </location>
</feature>
<feature type="compositionally biased region" description="Basic and acidic residues" evidence="1">
    <location>
        <begin position="15"/>
        <end position="29"/>
    </location>
</feature>
<feature type="region of interest" description="Disordered" evidence="1">
    <location>
        <begin position="1"/>
        <end position="55"/>
    </location>
</feature>
<dbReference type="EMBL" id="GL379786">
    <property type="protein sequence ID" value="EGT30188.1"/>
    <property type="molecule type" value="Genomic_DNA"/>
</dbReference>
<evidence type="ECO:0000313" key="2">
    <source>
        <dbReference type="EMBL" id="EGT30188.1"/>
    </source>
</evidence>
<organism evidence="3">
    <name type="scientific">Caenorhabditis brenneri</name>
    <name type="common">Nematode worm</name>
    <dbReference type="NCBI Taxonomy" id="135651"/>
    <lineage>
        <taxon>Eukaryota</taxon>
        <taxon>Metazoa</taxon>
        <taxon>Ecdysozoa</taxon>
        <taxon>Nematoda</taxon>
        <taxon>Chromadorea</taxon>
        <taxon>Rhabditida</taxon>
        <taxon>Rhabditina</taxon>
        <taxon>Rhabditomorpha</taxon>
        <taxon>Rhabditoidea</taxon>
        <taxon>Rhabditidae</taxon>
        <taxon>Peloderinae</taxon>
        <taxon>Caenorhabditis</taxon>
    </lineage>
</organism>
<accession>G0M882</accession>
<evidence type="ECO:0000256" key="1">
    <source>
        <dbReference type="SAM" id="MobiDB-lite"/>
    </source>
</evidence>
<dbReference type="HOGENOM" id="CLU_795089_0_0_1"/>
<sequence>MDKSTRSKRRAPSPFDEKKEDHPDSEAKKAPKNPPQGTPREETDEKEMLEKMDSESEVVEKVGMMEDLLPSIKRKPNKAISDEDLERLFFALCGDDGKKYDSDDSILSEIDFMSAEEIAAKDRTFREVMEYIKNLPEQNKRLFQMARLEEETPEEREERRRVIREFQMEHMSRSEREKAEKKRLSEIKKADKRLSVVIDFFYRDKKKIKAIGNGHSLLTAFQFSRCLEVVADCVKKDEVSEDGKIDIVKTVTSIDVDLLNRRLNSALIGEFFCGDMTPAEYLKKKLRKIFRDKDILDVLDGHHYGFDFNTKDHIHALVNFYNDHENVRKNLDIDIRRFVACAYYVARKNDANFVLNSKLKYAMFG</sequence>
<protein>
    <submittedName>
        <fullName evidence="2">Uncharacterized protein</fullName>
    </submittedName>
</protein>
<dbReference type="OrthoDB" id="5874271at2759"/>
<name>G0M882_CAEBE</name>
<keyword evidence="3" id="KW-1185">Reference proteome</keyword>
<proteinExistence type="predicted"/>